<accession>A0A0T6BC93</accession>
<dbReference type="PANTHER" id="PTHR45727:SF2">
    <property type="entry name" value="NPC INTRACELLULAR CHOLESTEROL TRANSPORTER 1"/>
    <property type="match status" value="1"/>
</dbReference>
<dbReference type="GO" id="GO:0012505">
    <property type="term" value="C:endomembrane system"/>
    <property type="evidence" value="ECO:0007669"/>
    <property type="project" value="UniProtKB-SubCell"/>
</dbReference>
<gene>
    <name evidence="16" type="ORF">AMK59_2909</name>
</gene>
<evidence type="ECO:0000256" key="6">
    <source>
        <dbReference type="ARBA" id="ARBA00022729"/>
    </source>
</evidence>
<evidence type="ECO:0000256" key="15">
    <source>
        <dbReference type="SAM" id="Phobius"/>
    </source>
</evidence>
<comment type="caution">
    <text evidence="16">The sequence shown here is derived from an EMBL/GenBank/DDBJ whole genome shotgun (WGS) entry which is preliminary data.</text>
</comment>
<comment type="subcellular location">
    <subcellularLocation>
        <location evidence="1">Endomembrane system</location>
        <topology evidence="1">Multi-pass membrane protein</topology>
    </subcellularLocation>
</comment>
<dbReference type="GO" id="GO:0008203">
    <property type="term" value="P:cholesterol metabolic process"/>
    <property type="evidence" value="ECO:0007669"/>
    <property type="project" value="UniProtKB-KW"/>
</dbReference>
<feature type="transmembrane region" description="Helical" evidence="15">
    <location>
        <begin position="282"/>
        <end position="304"/>
    </location>
</feature>
<dbReference type="SUPFAM" id="SSF82866">
    <property type="entry name" value="Multidrug efflux transporter AcrB transmembrane domain"/>
    <property type="match status" value="1"/>
</dbReference>
<dbReference type="FunFam" id="1.20.1640.10:FF:000010">
    <property type="entry name" value="NPC intracellular cholesterol transporter 1"/>
    <property type="match status" value="1"/>
</dbReference>
<proteinExistence type="inferred from homology"/>
<comment type="catalytic activity">
    <reaction evidence="14">
        <text>cholesterol(in) = cholesterol(out)</text>
        <dbReference type="Rhea" id="RHEA:39747"/>
        <dbReference type="ChEBI" id="CHEBI:16113"/>
    </reaction>
</comment>
<evidence type="ECO:0000313" key="17">
    <source>
        <dbReference type="Proteomes" id="UP000051574"/>
    </source>
</evidence>
<dbReference type="AlphaFoldDB" id="A0A0T6BC93"/>
<keyword evidence="4" id="KW-0153">Cholesterol metabolism</keyword>
<dbReference type="GO" id="GO:0030299">
    <property type="term" value="P:intestinal cholesterol absorption"/>
    <property type="evidence" value="ECO:0007669"/>
    <property type="project" value="TreeGrafter"/>
</dbReference>
<dbReference type="OrthoDB" id="6510177at2759"/>
<keyword evidence="16" id="KW-0675">Receptor</keyword>
<evidence type="ECO:0000313" key="16">
    <source>
        <dbReference type="EMBL" id="KRT84519.1"/>
    </source>
</evidence>
<keyword evidence="10" id="KW-1015">Disulfide bond</keyword>
<evidence type="ECO:0000256" key="14">
    <source>
        <dbReference type="ARBA" id="ARBA00034049"/>
    </source>
</evidence>
<comment type="similarity">
    <text evidence="2">Belongs to the patched family.</text>
</comment>
<evidence type="ECO:0000256" key="10">
    <source>
        <dbReference type="ARBA" id="ARBA00023157"/>
    </source>
</evidence>
<dbReference type="PANTHER" id="PTHR45727">
    <property type="entry name" value="NPC INTRACELLULAR CHOLESTEROL TRANSPORTER 1"/>
    <property type="match status" value="1"/>
</dbReference>
<keyword evidence="8" id="KW-0443">Lipid metabolism</keyword>
<keyword evidence="6" id="KW-0732">Signal</keyword>
<feature type="transmembrane region" description="Helical" evidence="15">
    <location>
        <begin position="359"/>
        <end position="382"/>
    </location>
</feature>
<evidence type="ECO:0000256" key="13">
    <source>
        <dbReference type="ARBA" id="ARBA00023221"/>
    </source>
</evidence>
<keyword evidence="11" id="KW-1207">Sterol metabolism</keyword>
<dbReference type="Gene3D" id="1.20.1640.10">
    <property type="entry name" value="Multidrug efflux transporter AcrB transmembrane domain"/>
    <property type="match status" value="1"/>
</dbReference>
<keyword evidence="5 15" id="KW-0812">Transmembrane</keyword>
<keyword evidence="13" id="KW-0753">Steroid metabolism</keyword>
<organism evidence="16 17">
    <name type="scientific">Oryctes borbonicus</name>
    <dbReference type="NCBI Taxonomy" id="1629725"/>
    <lineage>
        <taxon>Eukaryota</taxon>
        <taxon>Metazoa</taxon>
        <taxon>Ecdysozoa</taxon>
        <taxon>Arthropoda</taxon>
        <taxon>Hexapoda</taxon>
        <taxon>Insecta</taxon>
        <taxon>Pterygota</taxon>
        <taxon>Neoptera</taxon>
        <taxon>Endopterygota</taxon>
        <taxon>Coleoptera</taxon>
        <taxon>Polyphaga</taxon>
        <taxon>Scarabaeiformia</taxon>
        <taxon>Scarabaeidae</taxon>
        <taxon>Dynastinae</taxon>
        <taxon>Oryctes</taxon>
    </lineage>
</organism>
<evidence type="ECO:0000256" key="5">
    <source>
        <dbReference type="ARBA" id="ARBA00022692"/>
    </source>
</evidence>
<dbReference type="EMBL" id="LJIG01002421">
    <property type="protein sequence ID" value="KRT84519.1"/>
    <property type="molecule type" value="Genomic_DNA"/>
</dbReference>
<evidence type="ECO:0000256" key="1">
    <source>
        <dbReference type="ARBA" id="ARBA00004127"/>
    </source>
</evidence>
<evidence type="ECO:0000256" key="9">
    <source>
        <dbReference type="ARBA" id="ARBA00023136"/>
    </source>
</evidence>
<dbReference type="GO" id="GO:0042632">
    <property type="term" value="P:cholesterol homeostasis"/>
    <property type="evidence" value="ECO:0007669"/>
    <property type="project" value="TreeGrafter"/>
</dbReference>
<evidence type="ECO:0000256" key="3">
    <source>
        <dbReference type="ARBA" id="ARBA00022448"/>
    </source>
</evidence>
<feature type="transmembrane region" description="Helical" evidence="15">
    <location>
        <begin position="225"/>
        <end position="247"/>
    </location>
</feature>
<evidence type="ECO:0000256" key="11">
    <source>
        <dbReference type="ARBA" id="ARBA00023166"/>
    </source>
</evidence>
<feature type="transmembrane region" description="Helical" evidence="15">
    <location>
        <begin position="254"/>
        <end position="276"/>
    </location>
</feature>
<keyword evidence="7 15" id="KW-1133">Transmembrane helix</keyword>
<protein>
    <submittedName>
        <fullName evidence="16">Hedgehog receptor</fullName>
    </submittedName>
</protein>
<name>A0A0T6BC93_9SCAR</name>
<keyword evidence="9 15" id="KW-0472">Membrane</keyword>
<dbReference type="GO" id="GO:0015485">
    <property type="term" value="F:cholesterol binding"/>
    <property type="evidence" value="ECO:0007669"/>
    <property type="project" value="TreeGrafter"/>
</dbReference>
<reference evidence="16 17" key="1">
    <citation type="submission" date="2015-09" db="EMBL/GenBank/DDBJ databases">
        <title>Draft genome of the scarab beetle Oryctes borbonicus.</title>
        <authorList>
            <person name="Meyer J.M."/>
            <person name="Markov G.V."/>
            <person name="Baskaran P."/>
            <person name="Herrmann M."/>
            <person name="Sommer R.J."/>
            <person name="Roedelsperger C."/>
        </authorList>
    </citation>
    <scope>NUCLEOTIDE SEQUENCE [LARGE SCALE GENOMIC DNA]</scope>
    <source>
        <strain evidence="16">OB123</strain>
        <tissue evidence="16">Whole animal</tissue>
    </source>
</reference>
<dbReference type="GO" id="GO:0005886">
    <property type="term" value="C:plasma membrane"/>
    <property type="evidence" value="ECO:0007669"/>
    <property type="project" value="TreeGrafter"/>
</dbReference>
<keyword evidence="12" id="KW-0325">Glycoprotein</keyword>
<feature type="transmembrane region" description="Helical" evidence="15">
    <location>
        <begin position="198"/>
        <end position="219"/>
    </location>
</feature>
<feature type="transmembrane region" description="Helical" evidence="15">
    <location>
        <begin position="325"/>
        <end position="347"/>
    </location>
</feature>
<evidence type="ECO:0000256" key="4">
    <source>
        <dbReference type="ARBA" id="ARBA00022548"/>
    </source>
</evidence>
<keyword evidence="3" id="KW-0813">Transport</keyword>
<evidence type="ECO:0000256" key="2">
    <source>
        <dbReference type="ARBA" id="ARBA00005585"/>
    </source>
</evidence>
<evidence type="ECO:0000256" key="7">
    <source>
        <dbReference type="ARBA" id="ARBA00022989"/>
    </source>
</evidence>
<sequence length="394" mass="43740">MPDDSHVLKYFGYMSALMGIGSPIYWVTKGDVNFTSIDIQNKYCGGVGCLSYSITTQLYTASTQSDVTYIARQSNSWIDDYKDWSVATGCCRQFVSNSSFCPHETRPASLCIACYREENDDFEAYFGKYLNYFLNDNPDELCSKGGKAGYADAINYYTDADSISHVTHSYLMSYHTVLHTSKDYYEALRYARLVADNLTLTLDIPGAEIFPYSVFYVYYEQYLTIWGDALMSIGLSLAAVAVVSYIASGLSLQTACLILITVTMIIVDMGGMMYLWGISLNAVSLVNLVMSVGIAVEFCGHIVHSFKKSREATGKDRARDALSNMGSSILSGITLTKFSGIIVLAFSKSQIFKVFYFRMYFGVVIIGALHGLVFLPVLLSFLGDNCKRCTQPSE</sequence>
<evidence type="ECO:0000256" key="8">
    <source>
        <dbReference type="ARBA" id="ARBA00023098"/>
    </source>
</evidence>
<dbReference type="Proteomes" id="UP000051574">
    <property type="component" value="Unassembled WGS sequence"/>
</dbReference>
<evidence type="ECO:0000256" key="12">
    <source>
        <dbReference type="ARBA" id="ARBA00023180"/>
    </source>
</evidence>
<dbReference type="GO" id="GO:0015918">
    <property type="term" value="P:sterol transport"/>
    <property type="evidence" value="ECO:0007669"/>
    <property type="project" value="TreeGrafter"/>
</dbReference>
<keyword evidence="17" id="KW-1185">Reference proteome</keyword>